<dbReference type="AlphaFoldDB" id="A0A0F9AXH7"/>
<name>A0A0F9AXH7_9ZZZZ</name>
<reference evidence="1" key="1">
    <citation type="journal article" date="2015" name="Nature">
        <title>Complex archaea that bridge the gap between prokaryotes and eukaryotes.</title>
        <authorList>
            <person name="Spang A."/>
            <person name="Saw J.H."/>
            <person name="Jorgensen S.L."/>
            <person name="Zaremba-Niedzwiedzka K."/>
            <person name="Martijn J."/>
            <person name="Lind A.E."/>
            <person name="van Eijk R."/>
            <person name="Schleper C."/>
            <person name="Guy L."/>
            <person name="Ettema T.J."/>
        </authorList>
    </citation>
    <scope>NUCLEOTIDE SEQUENCE</scope>
</reference>
<gene>
    <name evidence="1" type="ORF">LCGC14_2857780</name>
</gene>
<accession>A0A0F9AXH7</accession>
<protein>
    <submittedName>
        <fullName evidence="1">Uncharacterized protein</fullName>
    </submittedName>
</protein>
<evidence type="ECO:0000313" key="1">
    <source>
        <dbReference type="EMBL" id="KKK77021.1"/>
    </source>
</evidence>
<organism evidence="1">
    <name type="scientific">marine sediment metagenome</name>
    <dbReference type="NCBI Taxonomy" id="412755"/>
    <lineage>
        <taxon>unclassified sequences</taxon>
        <taxon>metagenomes</taxon>
        <taxon>ecological metagenomes</taxon>
    </lineage>
</organism>
<comment type="caution">
    <text evidence="1">The sequence shown here is derived from an EMBL/GenBank/DDBJ whole genome shotgun (WGS) entry which is preliminary data.</text>
</comment>
<dbReference type="EMBL" id="LAZR01055155">
    <property type="protein sequence ID" value="KKK77021.1"/>
    <property type="molecule type" value="Genomic_DNA"/>
</dbReference>
<sequence>RGLPPPQVQGAVLSRLDAGSEPAAFAVEHVAEPVGLGLGSAP</sequence>
<feature type="non-terminal residue" evidence="1">
    <location>
        <position position="1"/>
    </location>
</feature>
<proteinExistence type="predicted"/>